<evidence type="ECO:0000313" key="3">
    <source>
        <dbReference type="Proteomes" id="UP000283458"/>
    </source>
</evidence>
<keyword evidence="3" id="KW-1185">Reference proteome</keyword>
<dbReference type="NCBIfam" id="TIGR03019">
    <property type="entry name" value="pepcterm_femAB"/>
    <property type="match status" value="1"/>
</dbReference>
<feature type="domain" description="BioF2-like acetyltransferase" evidence="1">
    <location>
        <begin position="161"/>
        <end position="291"/>
    </location>
</feature>
<dbReference type="PANTHER" id="PTHR36174">
    <property type="entry name" value="LIPID II:GLYCINE GLYCYLTRANSFERASE"/>
    <property type="match status" value="1"/>
</dbReference>
<dbReference type="InterPro" id="IPR038740">
    <property type="entry name" value="BioF2-like_GNAT_dom"/>
</dbReference>
<accession>A0A418W2Y8</accession>
<proteinExistence type="predicted"/>
<dbReference type="Proteomes" id="UP000283458">
    <property type="component" value="Unassembled WGS sequence"/>
</dbReference>
<dbReference type="InterPro" id="IPR050644">
    <property type="entry name" value="PG_Glycine_Bridge_Synth"/>
</dbReference>
<evidence type="ECO:0000259" key="1">
    <source>
        <dbReference type="Pfam" id="PF13480"/>
    </source>
</evidence>
<gene>
    <name evidence="2" type="ORF">D3877_07075</name>
</gene>
<dbReference type="PANTHER" id="PTHR36174:SF1">
    <property type="entry name" value="LIPID II:GLYCINE GLYCYLTRANSFERASE"/>
    <property type="match status" value="1"/>
</dbReference>
<dbReference type="AlphaFoldDB" id="A0A418W2Y8"/>
<comment type="caution">
    <text evidence="2">The sequence shown here is derived from an EMBL/GenBank/DDBJ whole genome shotgun (WGS) entry which is preliminary data.</text>
</comment>
<dbReference type="Pfam" id="PF13480">
    <property type="entry name" value="Acetyltransf_6"/>
    <property type="match status" value="1"/>
</dbReference>
<sequence>MRGMALRIKTLETDGRAAWDRFVVDRCPEASFFHRAGWRDVIEGVYRQRCHYLYAERGGEIVGVLPLVHVRSPVFGDRLISTAFTIGGGTAALDDEARTVLDTEALGLMDRLGVACFERRGSPRPQDGGGWVAKEAVYANFSRPIAADEDSCLKEIPRKQRAVVRKAITAGALVDEVDSDPARFFPLYAFSMRNMGTPVFGARFFASVMRSFGPDCDCLTILDQGTPVSSVMSFYFRDRVMPYYTGCLPQARDLGANDFMYWRLMRRAVARGLGVFDFGRSKFDTGPFNFKKNWGFEPEAIRHEYHVPGGGGVPEINPLNPKYRLFIAAWKRLPLGLANLLGPHVARQIG</sequence>
<protein>
    <submittedName>
        <fullName evidence="2">FemAB family PEP-CTERM system-associated protein</fullName>
    </submittedName>
</protein>
<name>A0A418W2Y8_9PROT</name>
<evidence type="ECO:0000313" key="2">
    <source>
        <dbReference type="EMBL" id="RJF84318.1"/>
    </source>
</evidence>
<reference evidence="2 3" key="1">
    <citation type="submission" date="2018-09" db="EMBL/GenBank/DDBJ databases">
        <authorList>
            <person name="Zhu H."/>
        </authorList>
    </citation>
    <scope>NUCLEOTIDE SEQUENCE [LARGE SCALE GENOMIC DNA]</scope>
    <source>
        <strain evidence="2 3">K2W22B-5</strain>
    </source>
</reference>
<dbReference type="OrthoDB" id="9773932at2"/>
<organism evidence="2 3">
    <name type="scientific">Azospirillum cavernae</name>
    <dbReference type="NCBI Taxonomy" id="2320860"/>
    <lineage>
        <taxon>Bacteria</taxon>
        <taxon>Pseudomonadati</taxon>
        <taxon>Pseudomonadota</taxon>
        <taxon>Alphaproteobacteria</taxon>
        <taxon>Rhodospirillales</taxon>
        <taxon>Azospirillaceae</taxon>
        <taxon>Azospirillum</taxon>
    </lineage>
</organism>
<dbReference type="SUPFAM" id="SSF55729">
    <property type="entry name" value="Acyl-CoA N-acyltransferases (Nat)"/>
    <property type="match status" value="1"/>
</dbReference>
<dbReference type="InterPro" id="IPR017469">
    <property type="entry name" value="PEP-CTERM_FemAB-rel"/>
</dbReference>
<dbReference type="InterPro" id="IPR016181">
    <property type="entry name" value="Acyl_CoA_acyltransferase"/>
</dbReference>
<dbReference type="EMBL" id="QYUL01000001">
    <property type="protein sequence ID" value="RJF84318.1"/>
    <property type="molecule type" value="Genomic_DNA"/>
</dbReference>
<dbReference type="Gene3D" id="3.40.630.30">
    <property type="match status" value="1"/>
</dbReference>